<dbReference type="STRING" id="994479.GCA_000194155_01215"/>
<organism evidence="1 2">
    <name type="scientific">Saccharopolyspora spinosa</name>
    <dbReference type="NCBI Taxonomy" id="60894"/>
    <lineage>
        <taxon>Bacteria</taxon>
        <taxon>Bacillati</taxon>
        <taxon>Actinomycetota</taxon>
        <taxon>Actinomycetes</taxon>
        <taxon>Pseudonocardiales</taxon>
        <taxon>Pseudonocardiaceae</taxon>
        <taxon>Saccharopolyspora</taxon>
    </lineage>
</organism>
<dbReference type="Proteomes" id="UP000233786">
    <property type="component" value="Unassembled WGS sequence"/>
</dbReference>
<reference evidence="1" key="1">
    <citation type="submission" date="2017-12" db="EMBL/GenBank/DDBJ databases">
        <title>Sequencing the genomes of 1000 Actinobacteria strains.</title>
        <authorList>
            <person name="Klenk H.-P."/>
        </authorList>
    </citation>
    <scope>NUCLEOTIDE SEQUENCE [LARGE SCALE GENOMIC DNA]</scope>
    <source>
        <strain evidence="1">DSM 44228</strain>
    </source>
</reference>
<protein>
    <submittedName>
        <fullName evidence="1">Uncharacterized protein</fullName>
    </submittedName>
</protein>
<dbReference type="EMBL" id="PJNB01000001">
    <property type="protein sequence ID" value="PKW17273.1"/>
    <property type="molecule type" value="Genomic_DNA"/>
</dbReference>
<proteinExistence type="predicted"/>
<evidence type="ECO:0000313" key="2">
    <source>
        <dbReference type="Proteomes" id="UP000233786"/>
    </source>
</evidence>
<dbReference type="AlphaFoldDB" id="A0A2N3Y2W8"/>
<accession>A0A2N3Y2W8</accession>
<evidence type="ECO:0000313" key="1">
    <source>
        <dbReference type="EMBL" id="PKW17273.1"/>
    </source>
</evidence>
<keyword evidence="2" id="KW-1185">Reference proteome</keyword>
<gene>
    <name evidence="1" type="ORF">A8926_5216</name>
</gene>
<name>A0A2N3Y2W8_SACSN</name>
<comment type="caution">
    <text evidence="1">The sequence shown here is derived from an EMBL/GenBank/DDBJ whole genome shotgun (WGS) entry which is preliminary data.</text>
</comment>
<sequence length="30" mass="3336">MSIAVQTELLLDDSARRIRHTPQTQAVLTA</sequence>